<protein>
    <recommendedName>
        <fullName evidence="4">DNA-directed DNA polymerase family A palm domain-containing protein</fullName>
    </recommendedName>
</protein>
<keyword evidence="3" id="KW-1185">Reference proteome</keyword>
<evidence type="ECO:0000256" key="1">
    <source>
        <dbReference type="SAM" id="MobiDB-lite"/>
    </source>
</evidence>
<dbReference type="Proteomes" id="UP000051913">
    <property type="component" value="Unassembled WGS sequence"/>
</dbReference>
<organism evidence="2 3">
    <name type="scientific">Bradyrhizobium valentinum</name>
    <dbReference type="NCBI Taxonomy" id="1518501"/>
    <lineage>
        <taxon>Bacteria</taxon>
        <taxon>Pseudomonadati</taxon>
        <taxon>Pseudomonadota</taxon>
        <taxon>Alphaproteobacteria</taxon>
        <taxon>Hyphomicrobiales</taxon>
        <taxon>Nitrobacteraceae</taxon>
        <taxon>Bradyrhizobium</taxon>
    </lineage>
</organism>
<evidence type="ECO:0008006" key="4">
    <source>
        <dbReference type="Google" id="ProtNLM"/>
    </source>
</evidence>
<dbReference type="EMBL" id="LLXX01000001">
    <property type="protein sequence ID" value="KRR14993.1"/>
    <property type="molecule type" value="Genomic_DNA"/>
</dbReference>
<name>A0A0R3M4Y2_9BRAD</name>
<feature type="region of interest" description="Disordered" evidence="1">
    <location>
        <begin position="1"/>
        <end position="28"/>
    </location>
</feature>
<comment type="caution">
    <text evidence="2">The sequence shown here is derived from an EMBL/GenBank/DDBJ whole genome shotgun (WGS) entry which is preliminary data.</text>
</comment>
<evidence type="ECO:0000313" key="3">
    <source>
        <dbReference type="Proteomes" id="UP000051913"/>
    </source>
</evidence>
<gene>
    <name evidence="2" type="ORF">CP49_23560</name>
</gene>
<accession>A0A0R3M4Y2</accession>
<feature type="compositionally biased region" description="Basic residues" evidence="1">
    <location>
        <begin position="17"/>
        <end position="28"/>
    </location>
</feature>
<sequence length="469" mass="52193">MKQNVRVPEVAQEPPKPAKKPKRAPPQRHRWLDQWLIAKGEPLRGLVAWVAVCVERIEKHEQKRLRARRADDQAKHLASIDAVVSNLAYAVLMPPETGRLAIRLGNLTSGMTRYDNPALGTKPLRKLIGLLEGTDFLSLNWSLQRGEVSSIAPTAWFVGKVREHAVSLADFGRHPNEEVILLTRNTRPSAENAEQGTHRERIDYTDTPETQAYRAALRWLNNFLAGSDIGFVDDGLEPRVDASNRALTRRFTILPEQPERFDQNGRLFGGFWMNLKSGRRENIRINGEPVATLDYSSMFTRLAYARLRATPPVGDLYAVDGAEGHRSGIKMAMNVFLFDAHSRRTKWPRELGVGVGSDPDALADPSSAAALFEARLPAGWTVGRTKKAILKRHPVLKEAWGKALGYQLMFEESRILLRALNALMDASIPALALHDGLLVQTSRSAAAKLFMEQAACEIAGMDIPVTAKD</sequence>
<reference evidence="2 3" key="1">
    <citation type="submission" date="2014-03" db="EMBL/GenBank/DDBJ databases">
        <title>Bradyrhizobium valentinum sp. nov., isolated from effective nodules of Lupinus mariae-josephae, a lupine endemic of basic-lime soils in Eastern Spain.</title>
        <authorList>
            <person name="Duran D."/>
            <person name="Rey L."/>
            <person name="Navarro A."/>
            <person name="Busquets A."/>
            <person name="Imperial J."/>
            <person name="Ruiz-Argueso T."/>
        </authorList>
    </citation>
    <scope>NUCLEOTIDE SEQUENCE [LARGE SCALE GENOMIC DNA]</scope>
    <source>
        <strain evidence="2 3">LmjM3</strain>
    </source>
</reference>
<proteinExistence type="predicted"/>
<dbReference type="RefSeq" id="WP_156437896.1">
    <property type="nucleotide sequence ID" value="NZ_LLXX01000001.1"/>
</dbReference>
<dbReference type="AlphaFoldDB" id="A0A0R3M4Y2"/>
<evidence type="ECO:0000313" key="2">
    <source>
        <dbReference type="EMBL" id="KRR14993.1"/>
    </source>
</evidence>